<name>A0A699Q3N4_TANCI</name>
<feature type="non-terminal residue" evidence="2">
    <location>
        <position position="1"/>
    </location>
</feature>
<gene>
    <name evidence="2" type="ORF">Tci_834266</name>
</gene>
<accession>A0A699Q3N4</accession>
<dbReference type="EMBL" id="BKCJ010993328">
    <property type="protein sequence ID" value="GFC62296.1"/>
    <property type="molecule type" value="Genomic_DNA"/>
</dbReference>
<reference evidence="2" key="1">
    <citation type="journal article" date="2019" name="Sci. Rep.">
        <title>Draft genome of Tanacetum cinerariifolium, the natural source of mosquito coil.</title>
        <authorList>
            <person name="Yamashiro T."/>
            <person name="Shiraishi A."/>
            <person name="Satake H."/>
            <person name="Nakayama K."/>
        </authorList>
    </citation>
    <scope>NUCLEOTIDE SEQUENCE</scope>
</reference>
<feature type="compositionally biased region" description="Polar residues" evidence="1">
    <location>
        <begin position="16"/>
        <end position="26"/>
    </location>
</feature>
<protein>
    <submittedName>
        <fullName evidence="2">Uncharacterized protein</fullName>
    </submittedName>
</protein>
<comment type="caution">
    <text evidence="2">The sequence shown here is derived from an EMBL/GenBank/DDBJ whole genome shotgun (WGS) entry which is preliminary data.</text>
</comment>
<evidence type="ECO:0000313" key="2">
    <source>
        <dbReference type="EMBL" id="GFC62296.1"/>
    </source>
</evidence>
<dbReference type="AlphaFoldDB" id="A0A699Q3N4"/>
<feature type="region of interest" description="Disordered" evidence="1">
    <location>
        <begin position="1"/>
        <end position="32"/>
    </location>
</feature>
<sequence length="118" mass="12729">YDALADSTAKVDPGTSAPNDYLPSQQGKDKGTKNYSLDYIFAGTDPNVLADKTKPVSDGLGTVLTTPKTGTRNAAKLSEEINSLINFSKEKGTEGPGMIIMPWTLILKLNFPKLDFFT</sequence>
<evidence type="ECO:0000256" key="1">
    <source>
        <dbReference type="SAM" id="MobiDB-lite"/>
    </source>
</evidence>
<proteinExistence type="predicted"/>
<organism evidence="2">
    <name type="scientific">Tanacetum cinerariifolium</name>
    <name type="common">Dalmatian daisy</name>
    <name type="synonym">Chrysanthemum cinerariifolium</name>
    <dbReference type="NCBI Taxonomy" id="118510"/>
    <lineage>
        <taxon>Eukaryota</taxon>
        <taxon>Viridiplantae</taxon>
        <taxon>Streptophyta</taxon>
        <taxon>Embryophyta</taxon>
        <taxon>Tracheophyta</taxon>
        <taxon>Spermatophyta</taxon>
        <taxon>Magnoliopsida</taxon>
        <taxon>eudicotyledons</taxon>
        <taxon>Gunneridae</taxon>
        <taxon>Pentapetalae</taxon>
        <taxon>asterids</taxon>
        <taxon>campanulids</taxon>
        <taxon>Asterales</taxon>
        <taxon>Asteraceae</taxon>
        <taxon>Asteroideae</taxon>
        <taxon>Anthemideae</taxon>
        <taxon>Anthemidinae</taxon>
        <taxon>Tanacetum</taxon>
    </lineage>
</organism>